<comment type="caution">
    <text evidence="4">The sequence shown here is derived from an EMBL/GenBank/DDBJ whole genome shotgun (WGS) entry which is preliminary data.</text>
</comment>
<proteinExistence type="inferred from homology"/>
<dbReference type="Pfam" id="PF02517">
    <property type="entry name" value="Rce1-like"/>
    <property type="match status" value="1"/>
</dbReference>
<feature type="transmembrane region" description="Helical" evidence="2">
    <location>
        <begin position="166"/>
        <end position="189"/>
    </location>
</feature>
<evidence type="ECO:0000313" key="5">
    <source>
        <dbReference type="Proteomes" id="UP000371977"/>
    </source>
</evidence>
<evidence type="ECO:0000256" key="1">
    <source>
        <dbReference type="ARBA" id="ARBA00009067"/>
    </source>
</evidence>
<keyword evidence="5" id="KW-1185">Reference proteome</keyword>
<organism evidence="4 5">
    <name type="scientific">Weissella muntiaci</name>
    <dbReference type="NCBI Taxonomy" id="2508881"/>
    <lineage>
        <taxon>Bacteria</taxon>
        <taxon>Bacillati</taxon>
        <taxon>Bacillota</taxon>
        <taxon>Bacilli</taxon>
        <taxon>Lactobacillales</taxon>
        <taxon>Lactobacillaceae</taxon>
        <taxon>Weissella</taxon>
    </lineage>
</organism>
<dbReference type="InterPro" id="IPR003675">
    <property type="entry name" value="Rce1/LyrA-like_dom"/>
</dbReference>
<dbReference type="GO" id="GO:0080120">
    <property type="term" value="P:CAAX-box protein maturation"/>
    <property type="evidence" value="ECO:0007669"/>
    <property type="project" value="UniProtKB-ARBA"/>
</dbReference>
<dbReference type="GO" id="GO:0008237">
    <property type="term" value="F:metallopeptidase activity"/>
    <property type="evidence" value="ECO:0007669"/>
    <property type="project" value="UniProtKB-KW"/>
</dbReference>
<evidence type="ECO:0000256" key="2">
    <source>
        <dbReference type="SAM" id="Phobius"/>
    </source>
</evidence>
<protein>
    <submittedName>
        <fullName evidence="4">CPBP family intramembrane metalloprotease</fullName>
    </submittedName>
</protein>
<dbReference type="Proteomes" id="UP000371977">
    <property type="component" value="Unassembled WGS sequence"/>
</dbReference>
<name>A0A6C2CA25_9LACO</name>
<keyword evidence="2" id="KW-0812">Transmembrane</keyword>
<feature type="transmembrane region" description="Helical" evidence="2">
    <location>
        <begin position="195"/>
        <end position="214"/>
    </location>
</feature>
<feature type="transmembrane region" description="Helical" evidence="2">
    <location>
        <begin position="52"/>
        <end position="71"/>
    </location>
</feature>
<keyword evidence="4" id="KW-0482">Metalloprotease</keyword>
<dbReference type="GO" id="GO:0004175">
    <property type="term" value="F:endopeptidase activity"/>
    <property type="evidence" value="ECO:0007669"/>
    <property type="project" value="UniProtKB-ARBA"/>
</dbReference>
<evidence type="ECO:0000259" key="3">
    <source>
        <dbReference type="Pfam" id="PF02517"/>
    </source>
</evidence>
<dbReference type="PANTHER" id="PTHR36435">
    <property type="entry name" value="SLR1288 PROTEIN"/>
    <property type="match status" value="1"/>
</dbReference>
<reference evidence="4 5" key="1">
    <citation type="submission" date="2019-01" db="EMBL/GenBank/DDBJ databases">
        <title>Weissella sp. nov., a novel lactic acid bacterium isolated from animal feces.</title>
        <authorList>
            <person name="Wang L.-T."/>
        </authorList>
    </citation>
    <scope>NUCLEOTIDE SEQUENCE [LARGE SCALE GENOMIC DNA]</scope>
    <source>
        <strain evidence="4 5">8H-2</strain>
    </source>
</reference>
<gene>
    <name evidence="4" type="ORF">ESZ50_03155</name>
</gene>
<dbReference type="OrthoDB" id="8607342at2"/>
<feature type="transmembrane region" description="Helical" evidence="2">
    <location>
        <begin position="92"/>
        <end position="116"/>
    </location>
</feature>
<keyword evidence="2" id="KW-1133">Transmembrane helix</keyword>
<feature type="domain" description="CAAX prenyl protease 2/Lysostaphin resistance protein A-like" evidence="3">
    <location>
        <begin position="140"/>
        <end position="232"/>
    </location>
</feature>
<feature type="transmembrane region" description="Helical" evidence="2">
    <location>
        <begin position="12"/>
        <end position="32"/>
    </location>
</feature>
<keyword evidence="4" id="KW-0378">Hydrolase</keyword>
<sequence length="246" mass="27056">MVKKSSIKMMLIGVIWVIVGMFFDVIIQLLGVLTSKFLGSISGVGRNTFGPISASVLMMVVLTACAFWVIAKWGIRPYSPNFGFHRVQGEKIIWILWGYLMVLGVGAVLGIIQTLLKGSVEVAQNQQSLEEMAKQGPGALAFVLALSVLVAPFLEEIIFRGVVLNYFFKGSNWWINVILSGVLFGYFHLAGYGGFDIFAFLQYSSMGIVLAVVYKKTKQIQYSIGLHMLNNSIAAIMLIAMALNVK</sequence>
<dbReference type="GO" id="GO:0006508">
    <property type="term" value="P:proteolysis"/>
    <property type="evidence" value="ECO:0007669"/>
    <property type="project" value="UniProtKB-KW"/>
</dbReference>
<dbReference type="EMBL" id="SDGZ01000010">
    <property type="protein sequence ID" value="TYC50243.1"/>
    <property type="molecule type" value="Genomic_DNA"/>
</dbReference>
<keyword evidence="2" id="KW-0472">Membrane</keyword>
<dbReference type="InterPro" id="IPR052710">
    <property type="entry name" value="CAAX_protease"/>
</dbReference>
<feature type="transmembrane region" description="Helical" evidence="2">
    <location>
        <begin position="226"/>
        <end position="245"/>
    </location>
</feature>
<keyword evidence="4" id="KW-0645">Protease</keyword>
<comment type="similarity">
    <text evidence="1">Belongs to the UPF0177 family.</text>
</comment>
<dbReference type="PANTHER" id="PTHR36435:SF1">
    <property type="entry name" value="CAAX AMINO TERMINAL PROTEASE FAMILY PROTEIN"/>
    <property type="match status" value="1"/>
</dbReference>
<dbReference type="AlphaFoldDB" id="A0A6C2CA25"/>
<evidence type="ECO:0000313" key="4">
    <source>
        <dbReference type="EMBL" id="TYC50243.1"/>
    </source>
</evidence>
<accession>A0A6C2CA25</accession>
<feature type="transmembrane region" description="Helical" evidence="2">
    <location>
        <begin position="136"/>
        <end position="154"/>
    </location>
</feature>